<organism evidence="1 2">
    <name type="scientific">Naganishia onofrii</name>
    <dbReference type="NCBI Taxonomy" id="1851511"/>
    <lineage>
        <taxon>Eukaryota</taxon>
        <taxon>Fungi</taxon>
        <taxon>Dikarya</taxon>
        <taxon>Basidiomycota</taxon>
        <taxon>Agaricomycotina</taxon>
        <taxon>Tremellomycetes</taxon>
        <taxon>Filobasidiales</taxon>
        <taxon>Filobasidiaceae</taxon>
        <taxon>Naganishia</taxon>
    </lineage>
</organism>
<reference evidence="1" key="1">
    <citation type="submission" date="2023-04" db="EMBL/GenBank/DDBJ databases">
        <title>Draft Genome sequencing of Naganishia species isolated from polar environments using Oxford Nanopore Technology.</title>
        <authorList>
            <person name="Leo P."/>
            <person name="Venkateswaran K."/>
        </authorList>
    </citation>
    <scope>NUCLEOTIDE SEQUENCE</scope>
    <source>
        <strain evidence="1">DBVPG 5303</strain>
    </source>
</reference>
<dbReference type="EMBL" id="JASBWV010000004">
    <property type="protein sequence ID" value="KAJ9126598.1"/>
    <property type="molecule type" value="Genomic_DNA"/>
</dbReference>
<gene>
    <name evidence="1" type="ORF">QFC24_001627</name>
</gene>
<evidence type="ECO:0000313" key="2">
    <source>
        <dbReference type="Proteomes" id="UP001234202"/>
    </source>
</evidence>
<name>A0ACC2XRU9_9TREE</name>
<sequence length="1352" mass="144515">MTDATSMSGASTPVTPHTPGTAFPRGAASSSKSSVATTSHPPSTGSGNQKSRISSSLSNSWITEPTESGVTMSPWRFDASGGEEVPPVPALTASTKARYGIPVPASSSQPAASAPAAAAAAAGETTFCGGGEGPSIVHIGGDPANMTFASYDSLPIKHGKRSTHFEILSPPAKTRPSKSPSVVSFRKRARQQRTASEGSEESFHSARNDPCQSIERGAGGGGVGRGDPNQSFPHSVSTSLEDEIFCDARGGSSSAADNVSIHTDAVETVADEDELRDQGRYGYSSNDDNLPPLLAPSARFNANGQRLPMTSTSNRGASSSESEIFMPIHLGISGQHVLQSGLPGMPKGSRGTYSSYSSLASPMLGGYYDGGGGGTEADKKSTDPLLMRGGKMSVTSEVMSWYRRAGGGDQAIMDGAGLGGEEYGRSGVVGKHEFQSRQLSWMALGNLLALAMPLLIKPAAADVLATSLYLVALGIPAMSLVTSWFTLQTLLLPPHIDDEDKRASKLRPFMLQSQSAEVKSEQHSTHPKGFLGSRWRTTALKDKLRLPTLKFRQTRNSATHGGNRITQGRPSSERFDRLTHPSVPQPQIAIPRPVADIGKQEAEVVEDTDDTPRPYRFRRYPIDSAFDSNPRQVDDDRFSAYSILHGQGGRVSPIMGYPISPSRSEGTVSRPDSMTSSPGAKSIKLASVQHAVRGRMSLGPSFLMGGSQGETIIRAGRNVDLEAAIRAEIEGSGGSRERTYSTEKGKSNEVARLAPRVSEDQSRFQSTNRRSTDILGEIGMENKQERRRTFDFGRVWSGWKRSHEKVADDPELAFVDVSPERMEAIMMSGFGNTKPAPGDLNDVRISTSDRTFGGRQSVSTVRESHDLPAFRASEDFILPGQQGDYPSVDFGRPSIAQDDRASFSVEGHTDVSISTPRYPRQRNISRGPGTTLPELTAVNFLAEFKGAIRELGLRAEDTPAREAVRTVLASLATPRVATKKGSSTSIRGILKSRPSTEARKIGSSASIGHSLPPIPIDIAKSLAQKGSTYSVASTGRSTPVVSLEEGPTSASHLNLSLPPPRNVHNVGKASLGPLFIALHTVTEREETVIGRNGTKMENSTSKSTATPPQNPHFLAVNETDTDPTHDRSASTNTAIEEIETIMTMDSPTTASYLKANLSRPQSVVTESYVGPISAPANAHQHSLQASQSTQRTGSYPALKSSRSTPAFALASDWTSSRPTGDVYARPSSANDRPSSTYSYLEKELGLPPLPIRDATSSVKLGSRTGSKTEVQRQLLGEVTTNAARTTQKLPAEKETGHTVKVRRITDGPEDVENTKGVDEKGRTSPRKSVRKPKVQASTRVGENDASVRVMRF</sequence>
<dbReference type="Proteomes" id="UP001234202">
    <property type="component" value="Unassembled WGS sequence"/>
</dbReference>
<comment type="caution">
    <text evidence="1">The sequence shown here is derived from an EMBL/GenBank/DDBJ whole genome shotgun (WGS) entry which is preliminary data.</text>
</comment>
<keyword evidence="2" id="KW-1185">Reference proteome</keyword>
<accession>A0ACC2XRU9</accession>
<proteinExistence type="predicted"/>
<protein>
    <submittedName>
        <fullName evidence="1">Uncharacterized protein</fullName>
    </submittedName>
</protein>
<evidence type="ECO:0000313" key="1">
    <source>
        <dbReference type="EMBL" id="KAJ9126598.1"/>
    </source>
</evidence>